<dbReference type="EnsemblPlants" id="Solyc08g075200.2.1">
    <property type="protein sequence ID" value="Solyc08g075200.2.1.1"/>
    <property type="gene ID" value="Solyc08g075200.2"/>
</dbReference>
<dbReference type="Gene3D" id="3.30.559.10">
    <property type="entry name" value="Chloramphenicol acetyltransferase-like domain"/>
    <property type="match status" value="1"/>
</dbReference>
<organism evidence="4">
    <name type="scientific">Solanum lycopersicum</name>
    <name type="common">Tomato</name>
    <name type="synonym">Lycopersicon esculentum</name>
    <dbReference type="NCBI Taxonomy" id="4081"/>
    <lineage>
        <taxon>Eukaryota</taxon>
        <taxon>Viridiplantae</taxon>
        <taxon>Streptophyta</taxon>
        <taxon>Embryophyta</taxon>
        <taxon>Tracheophyta</taxon>
        <taxon>Spermatophyta</taxon>
        <taxon>Magnoliopsida</taxon>
        <taxon>eudicotyledons</taxon>
        <taxon>Gunneridae</taxon>
        <taxon>Pentapetalae</taxon>
        <taxon>asterids</taxon>
        <taxon>lamiids</taxon>
        <taxon>Solanales</taxon>
        <taxon>Solanaceae</taxon>
        <taxon>Solanoideae</taxon>
        <taxon>Solaneae</taxon>
        <taxon>Solanum</taxon>
        <taxon>Solanum subgen. Lycopersicon</taxon>
    </lineage>
</organism>
<dbReference type="InterPro" id="IPR023213">
    <property type="entry name" value="CAT-like_dom_sf"/>
</dbReference>
<evidence type="ECO:0000313" key="5">
    <source>
        <dbReference type="Proteomes" id="UP000004994"/>
    </source>
</evidence>
<dbReference type="PANTHER" id="PTHR31623:SF29">
    <property type="entry name" value="ACYLSUGAR ACYLTRANSFERASE 3-LIKE"/>
    <property type="match status" value="1"/>
</dbReference>
<reference evidence="4" key="2">
    <citation type="submission" date="2019-01" db="UniProtKB">
        <authorList>
            <consortium name="EnsemblPlants"/>
        </authorList>
    </citation>
    <scope>IDENTIFICATION</scope>
    <source>
        <strain evidence="4">cv. Heinz 1706</strain>
    </source>
</reference>
<dbReference type="AlphaFoldDB" id="A0A3Q7HSZ9"/>
<dbReference type="Gramene" id="Solyc08g075200.2.1">
    <property type="protein sequence ID" value="Solyc08g075200.2.1.1"/>
    <property type="gene ID" value="Solyc08g075200.2"/>
</dbReference>
<keyword evidence="5" id="KW-1185">Reference proteome</keyword>
<dbReference type="PaxDb" id="4081-Solyc08g075200.1.1"/>
<evidence type="ECO:0000256" key="2">
    <source>
        <dbReference type="ARBA" id="ARBA00022679"/>
    </source>
</evidence>
<dbReference type="Pfam" id="PF02458">
    <property type="entry name" value="Transferase"/>
    <property type="match status" value="1"/>
</dbReference>
<protein>
    <submittedName>
        <fullName evidence="4">Uncharacterized protein</fullName>
    </submittedName>
</protein>
<dbReference type="Proteomes" id="UP000004994">
    <property type="component" value="Chromosome 8"/>
</dbReference>
<evidence type="ECO:0000256" key="3">
    <source>
        <dbReference type="ARBA" id="ARBA00023315"/>
    </source>
</evidence>
<keyword evidence="2" id="KW-0808">Transferase</keyword>
<comment type="similarity">
    <text evidence="1">Belongs to the plant acyltransferase family.</text>
</comment>
<accession>A0A3Q7HSZ9</accession>
<evidence type="ECO:0000313" key="4">
    <source>
        <dbReference type="EnsemblPlants" id="Solyc08g075200.2.1.1"/>
    </source>
</evidence>
<proteinExistence type="inferred from homology"/>
<dbReference type="InParanoid" id="A0A3Q7HSZ9"/>
<keyword evidence="3" id="KW-0012">Acyltransferase</keyword>
<dbReference type="PANTHER" id="PTHR31623">
    <property type="entry name" value="F21J9.9"/>
    <property type="match status" value="1"/>
</dbReference>
<reference evidence="4" key="1">
    <citation type="journal article" date="2012" name="Nature">
        <title>The tomato genome sequence provides insights into fleshy fruit evolution.</title>
        <authorList>
            <consortium name="Tomato Genome Consortium"/>
        </authorList>
    </citation>
    <scope>NUCLEOTIDE SEQUENCE [LARGE SCALE GENOMIC DNA]</scope>
    <source>
        <strain evidence="4">cv. Heinz 1706</strain>
    </source>
</reference>
<evidence type="ECO:0000256" key="1">
    <source>
        <dbReference type="ARBA" id="ARBA00009861"/>
    </source>
</evidence>
<name>A0A3Q7HSZ9_SOLLC</name>
<dbReference type="GO" id="GO:0016746">
    <property type="term" value="F:acyltransferase activity"/>
    <property type="evidence" value="ECO:0007669"/>
    <property type="project" value="UniProtKB-KW"/>
</dbReference>
<dbReference type="OMA" id="PMSEINH"/>
<sequence>MAAASRLVSFAEKIIKPHRATPLSLGRYNLSINDQIMVPFYQSIAAFYPNPSKTPEQVSSILENSLSKVLSSYYPFAGTLRDNTFVDCNDRGAKFMNVRYDCPMSEIAKLPDTGPEYLPFAK</sequence>